<dbReference type="PANTHER" id="PTHR47959">
    <property type="entry name" value="ATP-DEPENDENT RNA HELICASE RHLE-RELATED"/>
    <property type="match status" value="1"/>
</dbReference>
<dbReference type="GO" id="GO:0006364">
    <property type="term" value="P:rRNA processing"/>
    <property type="evidence" value="ECO:0007669"/>
    <property type="project" value="UniProtKB-KW"/>
</dbReference>
<dbReference type="InterPro" id="IPR027417">
    <property type="entry name" value="P-loop_NTPase"/>
</dbReference>
<evidence type="ECO:0000259" key="19">
    <source>
        <dbReference type="PROSITE" id="PS51194"/>
    </source>
</evidence>
<dbReference type="SMART" id="SM00487">
    <property type="entry name" value="DEXDc"/>
    <property type="match status" value="1"/>
</dbReference>
<evidence type="ECO:0000256" key="8">
    <source>
        <dbReference type="ARBA" id="ARBA00022806"/>
    </source>
</evidence>
<feature type="domain" description="Helicase ATP-binding" evidence="18">
    <location>
        <begin position="97"/>
        <end position="268"/>
    </location>
</feature>
<dbReference type="InterPro" id="IPR014001">
    <property type="entry name" value="Helicase_ATP-bd"/>
</dbReference>
<dbReference type="InterPro" id="IPR050079">
    <property type="entry name" value="DEAD_box_RNA_helicase"/>
</dbReference>
<evidence type="ECO:0000256" key="11">
    <source>
        <dbReference type="ARBA" id="ARBA00023242"/>
    </source>
</evidence>
<evidence type="ECO:0000256" key="1">
    <source>
        <dbReference type="ARBA" id="ARBA00003706"/>
    </source>
</evidence>
<keyword evidence="7 21" id="KW-0378">Hydrolase</keyword>
<evidence type="ECO:0000256" key="6">
    <source>
        <dbReference type="ARBA" id="ARBA00022741"/>
    </source>
</evidence>
<feature type="domain" description="DEAD-box RNA helicase Q" evidence="20">
    <location>
        <begin position="66"/>
        <end position="94"/>
    </location>
</feature>
<dbReference type="InterPro" id="IPR014014">
    <property type="entry name" value="RNA_helicase_DEAD_Q_motif"/>
</dbReference>
<comment type="subcellular location">
    <subcellularLocation>
        <location evidence="2">Nucleus</location>
        <location evidence="2">Nucleolus</location>
    </subcellularLocation>
</comment>
<dbReference type="Pfam" id="PF00270">
    <property type="entry name" value="DEAD"/>
    <property type="match status" value="1"/>
</dbReference>
<dbReference type="GO" id="GO:0003724">
    <property type="term" value="F:RNA helicase activity"/>
    <property type="evidence" value="ECO:0007669"/>
    <property type="project" value="UniProtKB-EC"/>
</dbReference>
<keyword evidence="6" id="KW-0547">Nucleotide-binding</keyword>
<evidence type="ECO:0000256" key="4">
    <source>
        <dbReference type="ARBA" id="ARBA00022517"/>
    </source>
</evidence>
<evidence type="ECO:0000256" key="5">
    <source>
        <dbReference type="ARBA" id="ARBA00022552"/>
    </source>
</evidence>
<dbReference type="PROSITE" id="PS51194">
    <property type="entry name" value="HELICASE_CTER"/>
    <property type="match status" value="1"/>
</dbReference>
<keyword evidence="11" id="KW-0539">Nucleus</keyword>
<evidence type="ECO:0000256" key="9">
    <source>
        <dbReference type="ARBA" id="ARBA00022840"/>
    </source>
</evidence>
<keyword evidence="4" id="KW-0690">Ribosome biogenesis</keyword>
<evidence type="ECO:0000256" key="14">
    <source>
        <dbReference type="ARBA" id="ARBA00039616"/>
    </source>
</evidence>
<gene>
    <name evidence="21" type="ORF">BDU57DRAFT_515687</name>
</gene>
<dbReference type="SUPFAM" id="SSF52540">
    <property type="entry name" value="P-loop containing nucleoside triphosphate hydrolases"/>
    <property type="match status" value="2"/>
</dbReference>
<evidence type="ECO:0000256" key="10">
    <source>
        <dbReference type="ARBA" id="ARBA00022884"/>
    </source>
</evidence>
<dbReference type="GO" id="GO:0005829">
    <property type="term" value="C:cytosol"/>
    <property type="evidence" value="ECO:0007669"/>
    <property type="project" value="TreeGrafter"/>
</dbReference>
<dbReference type="OrthoDB" id="1191041at2759"/>
<dbReference type="PANTHER" id="PTHR47959:SF21">
    <property type="entry name" value="DEAD-BOX HELICASE 56"/>
    <property type="match status" value="1"/>
</dbReference>
<dbReference type="EC" id="3.6.4.13" evidence="3"/>
<evidence type="ECO:0000256" key="2">
    <source>
        <dbReference type="ARBA" id="ARBA00004604"/>
    </source>
</evidence>
<keyword evidence="22" id="KW-1185">Reference proteome</keyword>
<dbReference type="Pfam" id="PF00271">
    <property type="entry name" value="Helicase_C"/>
    <property type="match status" value="1"/>
</dbReference>
<evidence type="ECO:0000256" key="13">
    <source>
        <dbReference type="ARBA" id="ARBA00039233"/>
    </source>
</evidence>
<protein>
    <recommendedName>
        <fullName evidence="13">ATP-dependent RNA helicase DBP9</fullName>
        <ecNumber evidence="3">3.6.4.13</ecNumber>
    </recommendedName>
    <alternativeName>
        <fullName evidence="14">ATP-dependent RNA helicase dbp9</fullName>
    </alternativeName>
</protein>
<dbReference type="CDD" id="cd17961">
    <property type="entry name" value="DEADc_DDX56"/>
    <property type="match status" value="1"/>
</dbReference>
<dbReference type="EMBL" id="ML979135">
    <property type="protein sequence ID" value="KAF1915895.1"/>
    <property type="molecule type" value="Genomic_DNA"/>
</dbReference>
<name>A0A6A5QJW3_AMPQU</name>
<dbReference type="GO" id="GO:0016787">
    <property type="term" value="F:hydrolase activity"/>
    <property type="evidence" value="ECO:0007669"/>
    <property type="project" value="UniProtKB-KW"/>
</dbReference>
<feature type="short sequence motif" description="Q motif" evidence="16">
    <location>
        <begin position="66"/>
        <end position="94"/>
    </location>
</feature>
<dbReference type="InterPro" id="IPR001650">
    <property type="entry name" value="Helicase_C-like"/>
</dbReference>
<comment type="similarity">
    <text evidence="12">Belongs to the DEAD box helicase family. DDX56/DBP9 subfamily.</text>
</comment>
<sequence length="617" mass="69051">MQMGVTNTRASSPTPSKHHLTMAIKRKLNEHDIPEPDLSQSPKRRASDASQTEPSELPTPSKDVVASFAELQLEPRLLRSIRDQRWSSPTAVQSKAIPLALQGRDILARSGTGTGKTGAYLLPILHNTLRRKGKTSLILVPTKELALQITKVAKTLSAHCGQEVRIQNIAGKDSEVVTKAKLAENPEIVIATPARASANINNGALAVAELAHLVVDEGDLVLGYGFKEDLDQIAQNIPKGVQMFLMSATLNTEVESLGSLLCNDPVVLKLDDLDKDAKRVKQYVIKCAEEEKFLLIYAMFKLGLIKGKTIVFVGDTDRSYRVKLFLEQFGIKSCVLNSELPLASRLHIVEEFNKNIYNILIASDETEILGSQKKEEGESRPKKKSKTDKEAKKDSGVSRGIDFINVSCVLNFDFPATYKSYFHRIGRTARAGKSGTAISFIIPKEKYRKHKSTTFAACEHDEEVLKKVEKHQEAGQKLENYNFDMKRLEPFRYRFGDALRSVTRIAIREARIKEIRLELSKSQKLSRYFEENPEALAHLRHDQTLNHPARIQPHLKHVPDYLLPGGSRKPADVGFVGLNVPRMNERQYVKGKGRKVVRRNGKVDPLKTFNARGKGKK</sequence>
<dbReference type="PROSITE" id="PS51192">
    <property type="entry name" value="HELICASE_ATP_BIND_1"/>
    <property type="match status" value="1"/>
</dbReference>
<accession>A0A6A5QJW3</accession>
<evidence type="ECO:0000313" key="22">
    <source>
        <dbReference type="Proteomes" id="UP000800096"/>
    </source>
</evidence>
<feature type="region of interest" description="Disordered" evidence="17">
    <location>
        <begin position="371"/>
        <end position="391"/>
    </location>
</feature>
<reference evidence="21" key="1">
    <citation type="journal article" date="2020" name="Stud. Mycol.">
        <title>101 Dothideomycetes genomes: a test case for predicting lifestyles and emergence of pathogens.</title>
        <authorList>
            <person name="Haridas S."/>
            <person name="Albert R."/>
            <person name="Binder M."/>
            <person name="Bloem J."/>
            <person name="Labutti K."/>
            <person name="Salamov A."/>
            <person name="Andreopoulos B."/>
            <person name="Baker S."/>
            <person name="Barry K."/>
            <person name="Bills G."/>
            <person name="Bluhm B."/>
            <person name="Cannon C."/>
            <person name="Castanera R."/>
            <person name="Culley D."/>
            <person name="Daum C."/>
            <person name="Ezra D."/>
            <person name="Gonzalez J."/>
            <person name="Henrissat B."/>
            <person name="Kuo A."/>
            <person name="Liang C."/>
            <person name="Lipzen A."/>
            <person name="Lutzoni F."/>
            <person name="Magnuson J."/>
            <person name="Mondo S."/>
            <person name="Nolan M."/>
            <person name="Ohm R."/>
            <person name="Pangilinan J."/>
            <person name="Park H.-J."/>
            <person name="Ramirez L."/>
            <person name="Alfaro M."/>
            <person name="Sun H."/>
            <person name="Tritt A."/>
            <person name="Yoshinaga Y."/>
            <person name="Zwiers L.-H."/>
            <person name="Turgeon B."/>
            <person name="Goodwin S."/>
            <person name="Spatafora J."/>
            <person name="Crous P."/>
            <person name="Grigoriev I."/>
        </authorList>
    </citation>
    <scope>NUCLEOTIDE SEQUENCE</scope>
    <source>
        <strain evidence="21">HMLAC05119</strain>
    </source>
</reference>
<comment type="function">
    <text evidence="1">ATP-binding RNA helicase involved in the biogenesis of 60S ribosomal subunits and is required for the normal formation of 25S and 5.8S rRNAs.</text>
</comment>
<dbReference type="PROSITE" id="PS51195">
    <property type="entry name" value="Q_MOTIF"/>
    <property type="match status" value="1"/>
</dbReference>
<keyword evidence="10" id="KW-0694">RNA-binding</keyword>
<dbReference type="Gene3D" id="3.40.50.300">
    <property type="entry name" value="P-loop containing nucleotide triphosphate hydrolases"/>
    <property type="match status" value="2"/>
</dbReference>
<dbReference type="FunFam" id="3.40.50.300:FF:001046">
    <property type="entry name" value="Probable ATP-dependent RNA helicase ddx56"/>
    <property type="match status" value="1"/>
</dbReference>
<evidence type="ECO:0000256" key="7">
    <source>
        <dbReference type="ARBA" id="ARBA00022801"/>
    </source>
</evidence>
<evidence type="ECO:0000259" key="18">
    <source>
        <dbReference type="PROSITE" id="PS51192"/>
    </source>
</evidence>
<organism evidence="21 22">
    <name type="scientific">Ampelomyces quisqualis</name>
    <name type="common">Powdery mildew agent</name>
    <dbReference type="NCBI Taxonomy" id="50730"/>
    <lineage>
        <taxon>Eukaryota</taxon>
        <taxon>Fungi</taxon>
        <taxon>Dikarya</taxon>
        <taxon>Ascomycota</taxon>
        <taxon>Pezizomycotina</taxon>
        <taxon>Dothideomycetes</taxon>
        <taxon>Pleosporomycetidae</taxon>
        <taxon>Pleosporales</taxon>
        <taxon>Pleosporineae</taxon>
        <taxon>Phaeosphaeriaceae</taxon>
        <taxon>Ampelomyces</taxon>
    </lineage>
</organism>
<evidence type="ECO:0000256" key="17">
    <source>
        <dbReference type="SAM" id="MobiDB-lite"/>
    </source>
</evidence>
<feature type="compositionally biased region" description="Basic residues" evidence="17">
    <location>
        <begin position="16"/>
        <end position="26"/>
    </location>
</feature>
<evidence type="ECO:0000256" key="12">
    <source>
        <dbReference type="ARBA" id="ARBA00038041"/>
    </source>
</evidence>
<evidence type="ECO:0000259" key="20">
    <source>
        <dbReference type="PROSITE" id="PS51195"/>
    </source>
</evidence>
<evidence type="ECO:0000313" key="21">
    <source>
        <dbReference type="EMBL" id="KAF1915895.1"/>
    </source>
</evidence>
<feature type="domain" description="Helicase C-terminal" evidence="19">
    <location>
        <begin position="279"/>
        <end position="489"/>
    </location>
</feature>
<comment type="catalytic activity">
    <reaction evidence="15">
        <text>ATP + H2O = ADP + phosphate + H(+)</text>
        <dbReference type="Rhea" id="RHEA:13065"/>
        <dbReference type="ChEBI" id="CHEBI:15377"/>
        <dbReference type="ChEBI" id="CHEBI:15378"/>
        <dbReference type="ChEBI" id="CHEBI:30616"/>
        <dbReference type="ChEBI" id="CHEBI:43474"/>
        <dbReference type="ChEBI" id="CHEBI:456216"/>
        <dbReference type="EC" id="3.6.4.13"/>
    </reaction>
</comment>
<dbReference type="Proteomes" id="UP000800096">
    <property type="component" value="Unassembled WGS sequence"/>
</dbReference>
<dbReference type="InterPro" id="IPR011545">
    <property type="entry name" value="DEAD/DEAH_box_helicase_dom"/>
</dbReference>
<feature type="compositionally biased region" description="Polar residues" evidence="17">
    <location>
        <begin position="1"/>
        <end position="15"/>
    </location>
</feature>
<evidence type="ECO:0000256" key="15">
    <source>
        <dbReference type="ARBA" id="ARBA00047984"/>
    </source>
</evidence>
<dbReference type="CDD" id="cd18787">
    <property type="entry name" value="SF2_C_DEAD"/>
    <property type="match status" value="1"/>
</dbReference>
<dbReference type="SMART" id="SM00490">
    <property type="entry name" value="HELICc"/>
    <property type="match status" value="1"/>
</dbReference>
<keyword evidence="9" id="KW-0067">ATP-binding</keyword>
<keyword evidence="8" id="KW-0347">Helicase</keyword>
<evidence type="ECO:0000256" key="16">
    <source>
        <dbReference type="PROSITE-ProRule" id="PRU00552"/>
    </source>
</evidence>
<dbReference type="AlphaFoldDB" id="A0A6A5QJW3"/>
<proteinExistence type="inferred from homology"/>
<feature type="region of interest" description="Disordered" evidence="17">
    <location>
        <begin position="1"/>
        <end position="63"/>
    </location>
</feature>
<dbReference type="GO" id="GO:0005524">
    <property type="term" value="F:ATP binding"/>
    <property type="evidence" value="ECO:0007669"/>
    <property type="project" value="UniProtKB-KW"/>
</dbReference>
<keyword evidence="5" id="KW-0698">rRNA processing</keyword>
<dbReference type="GO" id="GO:0005730">
    <property type="term" value="C:nucleolus"/>
    <property type="evidence" value="ECO:0007669"/>
    <property type="project" value="UniProtKB-SubCell"/>
</dbReference>
<evidence type="ECO:0000256" key="3">
    <source>
        <dbReference type="ARBA" id="ARBA00012552"/>
    </source>
</evidence>
<dbReference type="GO" id="GO:0003723">
    <property type="term" value="F:RNA binding"/>
    <property type="evidence" value="ECO:0007669"/>
    <property type="project" value="UniProtKB-KW"/>
</dbReference>